<keyword evidence="5" id="KW-1185">Reference proteome</keyword>
<evidence type="ECO:0000313" key="5">
    <source>
        <dbReference type="Proteomes" id="UP001197626"/>
    </source>
</evidence>
<dbReference type="InterPro" id="IPR025989">
    <property type="entry name" value="Virulence_F_dom"/>
</dbReference>
<dbReference type="SUPFAM" id="SSF110836">
    <property type="entry name" value="Hypothetical protein SAV1430"/>
    <property type="match status" value="1"/>
</dbReference>
<accession>A0ABY3PA41</accession>
<dbReference type="RefSeq" id="WP_229291679.1">
    <property type="nucleotide sequence ID" value="NZ_CP086654.1"/>
</dbReference>
<dbReference type="Pfam" id="PF13769">
    <property type="entry name" value="Virulence_fact"/>
    <property type="match status" value="1"/>
</dbReference>
<dbReference type="SUPFAM" id="SSF48371">
    <property type="entry name" value="ARM repeat"/>
    <property type="match status" value="1"/>
</dbReference>
<reference evidence="4 5" key="1">
    <citation type="journal article" date="2022" name="Pathogens">
        <title>Staphylococcus ratti sp. nov. Isolated from a Lab Rat.</title>
        <authorList>
            <person name="Kovarovic V."/>
            <person name="Sedlacek I."/>
            <person name="Petras P."/>
            <person name="Kralova S."/>
            <person name="Maslanova I."/>
            <person name="Svec P."/>
            <person name="Neumann-Schaal M."/>
            <person name="Botka T."/>
            <person name="Gelbicova T."/>
            <person name="Stankova E."/>
            <person name="Doskar J."/>
            <person name="Pantucek R."/>
        </authorList>
    </citation>
    <scope>NUCLEOTIDE SEQUENCE [LARGE SCALE GENOMIC DNA]</scope>
    <source>
        <strain evidence="4 5">CCM 9025</strain>
    </source>
</reference>
<gene>
    <name evidence="4" type="ORF">LN051_06205</name>
</gene>
<dbReference type="InterPro" id="IPR016024">
    <property type="entry name" value="ARM-type_fold"/>
</dbReference>
<dbReference type="Gene3D" id="3.30.1370.70">
    <property type="entry name" value="Scaffold protein Nfu/NifU, N-terminal domain"/>
    <property type="match status" value="1"/>
</dbReference>
<proteinExistence type="inferred from homology"/>
<dbReference type="SMART" id="SM00932">
    <property type="entry name" value="Nfu_N"/>
    <property type="match status" value="1"/>
</dbReference>
<dbReference type="SMART" id="SM00567">
    <property type="entry name" value="EZ_HEAT"/>
    <property type="match status" value="3"/>
</dbReference>
<dbReference type="Proteomes" id="UP001197626">
    <property type="component" value="Chromosome"/>
</dbReference>
<protein>
    <recommendedName>
        <fullName evidence="2">Conserved virulence factor C</fullName>
    </recommendedName>
</protein>
<evidence type="ECO:0000256" key="2">
    <source>
        <dbReference type="ARBA" id="ARBA00015469"/>
    </source>
</evidence>
<dbReference type="EMBL" id="CP086654">
    <property type="protein sequence ID" value="UEX89175.1"/>
    <property type="molecule type" value="Genomic_DNA"/>
</dbReference>
<evidence type="ECO:0000259" key="3">
    <source>
        <dbReference type="SMART" id="SM00932"/>
    </source>
</evidence>
<dbReference type="InterPro" id="IPR036498">
    <property type="entry name" value="Nfu/NifU_N_sf"/>
</dbReference>
<dbReference type="InterPro" id="IPR011989">
    <property type="entry name" value="ARM-like"/>
</dbReference>
<organism evidence="4 5">
    <name type="scientific">Staphylococcus ratti</name>
    <dbReference type="NCBI Taxonomy" id="2892440"/>
    <lineage>
        <taxon>Bacteria</taxon>
        <taxon>Bacillati</taxon>
        <taxon>Bacillota</taxon>
        <taxon>Bacilli</taxon>
        <taxon>Bacillales</taxon>
        <taxon>Staphylococcaceae</taxon>
        <taxon>Staphylococcus</taxon>
    </lineage>
</organism>
<comment type="similarity">
    <text evidence="1">Belongs to the CvfC family.</text>
</comment>
<dbReference type="Pfam" id="PF08712">
    <property type="entry name" value="Nfu_N"/>
    <property type="match status" value="1"/>
</dbReference>
<feature type="domain" description="Scaffold protein Nfu/NifU N-terminal" evidence="3">
    <location>
        <begin position="4"/>
        <end position="89"/>
    </location>
</feature>
<dbReference type="Pfam" id="PF13646">
    <property type="entry name" value="HEAT_2"/>
    <property type="match status" value="1"/>
</dbReference>
<name>A0ABY3PA41_9STAP</name>
<dbReference type="InterPro" id="IPR004155">
    <property type="entry name" value="PBS_lyase_HEAT"/>
</dbReference>
<evidence type="ECO:0000313" key="4">
    <source>
        <dbReference type="EMBL" id="UEX89175.1"/>
    </source>
</evidence>
<dbReference type="InterPro" id="IPR014824">
    <property type="entry name" value="Nfu/NifU_N"/>
</dbReference>
<sequence>MEIVKVEPTPSPNTMKIILSHKREDNRSNTYTEAKAGQPKFINKILKIHDVKSIFYVLDFIAIDKMPKANWEEVLPKVTAALSTHGEAIEETSTSQPDIHFGEIKVEILKFKQIPYQIKVTSGNQELRQQLSDIFIDAISAAQKPDDNVIFMRKWETLGIRYGEMDEVMAHVETEINALYPKTVLTDLIHKAQTSETHIPQKVYQHVTLETYQQTDDWTERLSMLKSFPTPKQSDYPLLKAALQEEKVPLRREAIVLLSMIESRATLPYLYEGLRDKSPAVRRTAGDSLSDLGFKEALPEMEKALSDPQKIVRWRAAMFLFDEGGPEQLATLKAHQNDEAYEVKLQIEMAIARIENGEEALGSVWKQIANRNK</sequence>
<evidence type="ECO:0000256" key="1">
    <source>
        <dbReference type="ARBA" id="ARBA00010064"/>
    </source>
</evidence>
<dbReference type="Gene3D" id="1.25.10.10">
    <property type="entry name" value="Leucine-rich Repeat Variant"/>
    <property type="match status" value="1"/>
</dbReference>